<proteinExistence type="predicted"/>
<sequence>MSSNEFAPVFMGGIAVMFGGLLSAIFVGLIVDSKDLSAQIVAESYSQGQDDEEFWKGLSAEEKTKAQEILRRVRESKGEKMTPELTMEAAETTPQGKAPSVDNKKTATSTGGPVDMFDDYSA</sequence>
<keyword evidence="4" id="KW-1185">Reference proteome</keyword>
<dbReference type="Proteomes" id="UP000198406">
    <property type="component" value="Unassembled WGS sequence"/>
</dbReference>
<keyword evidence="2" id="KW-0472">Membrane</keyword>
<keyword evidence="2" id="KW-0812">Transmembrane</keyword>
<feature type="transmembrane region" description="Helical" evidence="2">
    <location>
        <begin position="6"/>
        <end position="31"/>
    </location>
</feature>
<dbReference type="EMBL" id="BDSP01000228">
    <property type="protein sequence ID" value="GAX25569.1"/>
    <property type="molecule type" value="Genomic_DNA"/>
</dbReference>
<organism evidence="3 4">
    <name type="scientific">Fistulifera solaris</name>
    <name type="common">Oleaginous diatom</name>
    <dbReference type="NCBI Taxonomy" id="1519565"/>
    <lineage>
        <taxon>Eukaryota</taxon>
        <taxon>Sar</taxon>
        <taxon>Stramenopiles</taxon>
        <taxon>Ochrophyta</taxon>
        <taxon>Bacillariophyta</taxon>
        <taxon>Bacillariophyceae</taxon>
        <taxon>Bacillariophycidae</taxon>
        <taxon>Naviculales</taxon>
        <taxon>Naviculaceae</taxon>
        <taxon>Fistulifera</taxon>
    </lineage>
</organism>
<evidence type="ECO:0000313" key="3">
    <source>
        <dbReference type="EMBL" id="GAX25569.1"/>
    </source>
</evidence>
<reference evidence="3 4" key="1">
    <citation type="journal article" date="2015" name="Plant Cell">
        <title>Oil accumulation by the oleaginous diatom Fistulifera solaris as revealed by the genome and transcriptome.</title>
        <authorList>
            <person name="Tanaka T."/>
            <person name="Maeda Y."/>
            <person name="Veluchamy A."/>
            <person name="Tanaka M."/>
            <person name="Abida H."/>
            <person name="Marechal E."/>
            <person name="Bowler C."/>
            <person name="Muto M."/>
            <person name="Sunaga Y."/>
            <person name="Tanaka M."/>
            <person name="Yoshino T."/>
            <person name="Taniguchi T."/>
            <person name="Fukuda Y."/>
            <person name="Nemoto M."/>
            <person name="Matsumoto M."/>
            <person name="Wong P.S."/>
            <person name="Aburatani S."/>
            <person name="Fujibuchi W."/>
        </authorList>
    </citation>
    <scope>NUCLEOTIDE SEQUENCE [LARGE SCALE GENOMIC DNA]</scope>
    <source>
        <strain evidence="3 4">JPCC DA0580</strain>
    </source>
</reference>
<evidence type="ECO:0000256" key="1">
    <source>
        <dbReference type="SAM" id="MobiDB-lite"/>
    </source>
</evidence>
<protein>
    <submittedName>
        <fullName evidence="3">Uncharacterized protein</fullName>
    </submittedName>
</protein>
<evidence type="ECO:0000256" key="2">
    <source>
        <dbReference type="SAM" id="Phobius"/>
    </source>
</evidence>
<feature type="region of interest" description="Disordered" evidence="1">
    <location>
        <begin position="73"/>
        <end position="122"/>
    </location>
</feature>
<dbReference type="OrthoDB" id="46929at2759"/>
<dbReference type="InParanoid" id="A0A1Z5KH25"/>
<accession>A0A1Z5KH25</accession>
<keyword evidence="2" id="KW-1133">Transmembrane helix</keyword>
<dbReference type="AlphaFoldDB" id="A0A1Z5KH25"/>
<feature type="compositionally biased region" description="Basic and acidic residues" evidence="1">
    <location>
        <begin position="73"/>
        <end position="82"/>
    </location>
</feature>
<evidence type="ECO:0000313" key="4">
    <source>
        <dbReference type="Proteomes" id="UP000198406"/>
    </source>
</evidence>
<comment type="caution">
    <text evidence="3">The sequence shown here is derived from an EMBL/GenBank/DDBJ whole genome shotgun (WGS) entry which is preliminary data.</text>
</comment>
<gene>
    <name evidence="3" type="ORF">FisN_28Hh038</name>
</gene>
<name>A0A1Z5KH25_FISSO</name>